<evidence type="ECO:0000256" key="2">
    <source>
        <dbReference type="PROSITE-ProRule" id="PRU00169"/>
    </source>
</evidence>
<dbReference type="Gene3D" id="3.40.50.2300">
    <property type="match status" value="1"/>
</dbReference>
<evidence type="ECO:0000313" key="6">
    <source>
        <dbReference type="Proteomes" id="UP001595640"/>
    </source>
</evidence>
<protein>
    <submittedName>
        <fullName evidence="5">Response regulator</fullName>
    </submittedName>
</protein>
<evidence type="ECO:0000313" key="5">
    <source>
        <dbReference type="EMBL" id="MFC3290474.1"/>
    </source>
</evidence>
<dbReference type="SMART" id="SM00448">
    <property type="entry name" value="REC"/>
    <property type="match status" value="1"/>
</dbReference>
<dbReference type="InterPro" id="IPR001789">
    <property type="entry name" value="Sig_transdc_resp-reg_receiver"/>
</dbReference>
<evidence type="ECO:0000256" key="1">
    <source>
        <dbReference type="ARBA" id="ARBA00022553"/>
    </source>
</evidence>
<organism evidence="5 6">
    <name type="scientific">Modicisalibacter luteus</name>
    <dbReference type="NCBI Taxonomy" id="453962"/>
    <lineage>
        <taxon>Bacteria</taxon>
        <taxon>Pseudomonadati</taxon>
        <taxon>Pseudomonadota</taxon>
        <taxon>Gammaproteobacteria</taxon>
        <taxon>Oceanospirillales</taxon>
        <taxon>Halomonadaceae</taxon>
        <taxon>Modicisalibacter</taxon>
    </lineage>
</organism>
<dbReference type="PANTHER" id="PTHR44591">
    <property type="entry name" value="STRESS RESPONSE REGULATOR PROTEIN 1"/>
    <property type="match status" value="1"/>
</dbReference>
<evidence type="ECO:0000256" key="3">
    <source>
        <dbReference type="SAM" id="Phobius"/>
    </source>
</evidence>
<dbReference type="PANTHER" id="PTHR44591:SF3">
    <property type="entry name" value="RESPONSE REGULATORY DOMAIN-CONTAINING PROTEIN"/>
    <property type="match status" value="1"/>
</dbReference>
<gene>
    <name evidence="5" type="ORF">ACFOEI_00110</name>
</gene>
<reference evidence="6" key="1">
    <citation type="journal article" date="2019" name="Int. J. Syst. Evol. Microbiol.">
        <title>The Global Catalogue of Microorganisms (GCM) 10K type strain sequencing project: providing services to taxonomists for standard genome sequencing and annotation.</title>
        <authorList>
            <consortium name="The Broad Institute Genomics Platform"/>
            <consortium name="The Broad Institute Genome Sequencing Center for Infectious Disease"/>
            <person name="Wu L."/>
            <person name="Ma J."/>
        </authorList>
    </citation>
    <scope>NUCLEOTIDE SEQUENCE [LARGE SCALE GENOMIC DNA]</scope>
    <source>
        <strain evidence="6">KCTC 12847</strain>
    </source>
</reference>
<evidence type="ECO:0000259" key="4">
    <source>
        <dbReference type="PROSITE" id="PS50110"/>
    </source>
</evidence>
<dbReference type="SUPFAM" id="SSF52172">
    <property type="entry name" value="CheY-like"/>
    <property type="match status" value="1"/>
</dbReference>
<keyword evidence="1 2" id="KW-0597">Phosphoprotein</keyword>
<dbReference type="Pfam" id="PF00072">
    <property type="entry name" value="Response_reg"/>
    <property type="match status" value="1"/>
</dbReference>
<dbReference type="InterPro" id="IPR050595">
    <property type="entry name" value="Bact_response_regulator"/>
</dbReference>
<feature type="modified residue" description="4-aspartylphosphate" evidence="2">
    <location>
        <position position="188"/>
    </location>
</feature>
<name>A0ABV7LVP3_9GAMM</name>
<dbReference type="CDD" id="cd00156">
    <property type="entry name" value="REC"/>
    <property type="match status" value="1"/>
</dbReference>
<dbReference type="Proteomes" id="UP001595640">
    <property type="component" value="Unassembled WGS sequence"/>
</dbReference>
<feature type="transmembrane region" description="Helical" evidence="3">
    <location>
        <begin position="49"/>
        <end position="69"/>
    </location>
</feature>
<keyword evidence="6" id="KW-1185">Reference proteome</keyword>
<proteinExistence type="predicted"/>
<dbReference type="PROSITE" id="PS50110">
    <property type="entry name" value="RESPONSE_REGULATORY"/>
    <property type="match status" value="1"/>
</dbReference>
<dbReference type="RefSeq" id="WP_019020842.1">
    <property type="nucleotide sequence ID" value="NZ_JBHRUH010000001.1"/>
</dbReference>
<comment type="caution">
    <text evidence="5">The sequence shown here is derived from an EMBL/GenBank/DDBJ whole genome shotgun (WGS) entry which is preliminary data.</text>
</comment>
<keyword evidence="3" id="KW-0812">Transmembrane</keyword>
<accession>A0ABV7LVP3</accession>
<keyword evidence="3" id="KW-1133">Transmembrane helix</keyword>
<feature type="domain" description="Response regulatory" evidence="4">
    <location>
        <begin position="139"/>
        <end position="255"/>
    </location>
</feature>
<feature type="transmembrane region" description="Helical" evidence="3">
    <location>
        <begin position="20"/>
        <end position="37"/>
    </location>
</feature>
<dbReference type="EMBL" id="JBHRUH010000001">
    <property type="protein sequence ID" value="MFC3290474.1"/>
    <property type="molecule type" value="Genomic_DNA"/>
</dbReference>
<dbReference type="InterPro" id="IPR011006">
    <property type="entry name" value="CheY-like_superfamily"/>
</dbReference>
<keyword evidence="3" id="KW-0472">Membrane</keyword>
<sequence>MDIEKLTTAAVSLTKSPLGILALFIVLIYGFAALVVGSENNNLEDLKPLIYFMLIFPHFVFFGFIWLVAKHHTKLYGPSDYKHESNFIASQYYTIASLAAASVKNSYIYSSTSSNVNIKRIVDSVLNNYKKQDKPEAKKIIWIDDNPSNNIYEREALESQGITVDIADSSAKALDMISRNKYSLVISDLDREGNPKEGFILLEKLRSGAYLTPFLFYTGSATENLKNEAISKGADGLIDRPLELFSQVMKVLGSVK</sequence>